<dbReference type="InterPro" id="IPR043502">
    <property type="entry name" value="DNA/RNA_pol_sf"/>
</dbReference>
<dbReference type="WBParaSite" id="SVE_0646200.1">
    <property type="protein sequence ID" value="SVE_0646200.1"/>
    <property type="gene ID" value="SVE_0646200"/>
</dbReference>
<dbReference type="Proteomes" id="UP000035680">
    <property type="component" value="Unassembled WGS sequence"/>
</dbReference>
<dbReference type="AlphaFoldDB" id="A0A0K0FC98"/>
<dbReference type="SUPFAM" id="SSF56672">
    <property type="entry name" value="DNA/RNA polymerases"/>
    <property type="match status" value="1"/>
</dbReference>
<proteinExistence type="predicted"/>
<name>A0A0K0FC98_STRVS</name>
<reference evidence="2" key="2">
    <citation type="submission" date="2015-08" db="UniProtKB">
        <authorList>
            <consortium name="WormBaseParasite"/>
        </authorList>
    </citation>
    <scope>IDENTIFICATION</scope>
</reference>
<keyword evidence="1" id="KW-1185">Reference proteome</keyword>
<reference evidence="1" key="1">
    <citation type="submission" date="2014-07" db="EMBL/GenBank/DDBJ databases">
        <authorList>
            <person name="Martin A.A"/>
            <person name="De Silva N."/>
        </authorList>
    </citation>
    <scope>NUCLEOTIDE SEQUENCE</scope>
</reference>
<evidence type="ECO:0000313" key="1">
    <source>
        <dbReference type="Proteomes" id="UP000035680"/>
    </source>
</evidence>
<sequence>MKIPTTRNKQRSILGMINVHIEFVPGLSTLRYSLDLLIVTKITVESDASTIGIGGVLKREVYEYNPNKGIKENKTKIYSCFSGVLRESVFDISKKEISKTTCSRLTRWLLKICIFNFEVKHTNNVHTADCLSRLLDEYKNSLEKKKLVIGKTNEIMVTKKLDLKENCIDTN</sequence>
<protein>
    <submittedName>
        <fullName evidence="2">Reverse transcriptase/retrotransposon-derived protein RNase H-like domain-containing protein</fullName>
    </submittedName>
</protein>
<organism evidence="1 2">
    <name type="scientific">Strongyloides venezuelensis</name>
    <name type="common">Threadworm</name>
    <dbReference type="NCBI Taxonomy" id="75913"/>
    <lineage>
        <taxon>Eukaryota</taxon>
        <taxon>Metazoa</taxon>
        <taxon>Ecdysozoa</taxon>
        <taxon>Nematoda</taxon>
        <taxon>Chromadorea</taxon>
        <taxon>Rhabditida</taxon>
        <taxon>Tylenchina</taxon>
        <taxon>Panagrolaimomorpha</taxon>
        <taxon>Strongyloidoidea</taxon>
        <taxon>Strongyloididae</taxon>
        <taxon>Strongyloides</taxon>
    </lineage>
</organism>
<evidence type="ECO:0000313" key="2">
    <source>
        <dbReference type="WBParaSite" id="SVE_0646200.1"/>
    </source>
</evidence>
<accession>A0A0K0FC98</accession>